<accession>A0A7J8HJF7</accession>
<organism evidence="6 7">
    <name type="scientific">Molossus molossus</name>
    <name type="common">Pallas' mastiff bat</name>
    <name type="synonym">Vespertilio molossus</name>
    <dbReference type="NCBI Taxonomy" id="27622"/>
    <lineage>
        <taxon>Eukaryota</taxon>
        <taxon>Metazoa</taxon>
        <taxon>Chordata</taxon>
        <taxon>Craniata</taxon>
        <taxon>Vertebrata</taxon>
        <taxon>Euteleostomi</taxon>
        <taxon>Mammalia</taxon>
        <taxon>Eutheria</taxon>
        <taxon>Laurasiatheria</taxon>
        <taxon>Chiroptera</taxon>
        <taxon>Yangochiroptera</taxon>
        <taxon>Molossidae</taxon>
        <taxon>Molossus</taxon>
    </lineage>
</organism>
<evidence type="ECO:0000256" key="2">
    <source>
        <dbReference type="ARBA" id="ARBA00004922"/>
    </source>
</evidence>
<evidence type="ECO:0000256" key="3">
    <source>
        <dbReference type="ARBA" id="ARBA00022676"/>
    </source>
</evidence>
<comment type="subcellular location">
    <subcellularLocation>
        <location evidence="1">Endoplasmic reticulum</location>
    </subcellularLocation>
</comment>
<name>A0A7J8HJF7_MOLMO</name>
<keyword evidence="7" id="KW-1185">Reference proteome</keyword>
<keyword evidence="4" id="KW-0256">Endoplasmic reticulum</keyword>
<dbReference type="PANTHER" id="PTHR21420">
    <property type="entry name" value="GDP-FUCOSE PROTEIN O-FUCOSYLTRANSFERASE 1"/>
    <property type="match status" value="1"/>
</dbReference>
<dbReference type="EMBL" id="JACASF010000006">
    <property type="protein sequence ID" value="KAF6472151.1"/>
    <property type="molecule type" value="Genomic_DNA"/>
</dbReference>
<keyword evidence="3 6" id="KW-0328">Glycosyltransferase</keyword>
<evidence type="ECO:0000313" key="6">
    <source>
        <dbReference type="EMBL" id="KAF6472151.1"/>
    </source>
</evidence>
<evidence type="ECO:0000256" key="1">
    <source>
        <dbReference type="ARBA" id="ARBA00004240"/>
    </source>
</evidence>
<protein>
    <submittedName>
        <fullName evidence="6">Protein O-fucosyltransferase 1</fullName>
    </submittedName>
</protein>
<dbReference type="GO" id="GO:0005783">
    <property type="term" value="C:endoplasmic reticulum"/>
    <property type="evidence" value="ECO:0007669"/>
    <property type="project" value="UniProtKB-SubCell"/>
</dbReference>
<evidence type="ECO:0000313" key="7">
    <source>
        <dbReference type="Proteomes" id="UP000550707"/>
    </source>
</evidence>
<gene>
    <name evidence="6" type="ORF">HJG59_014511</name>
</gene>
<dbReference type="UniPathway" id="UPA00378"/>
<evidence type="ECO:0000256" key="4">
    <source>
        <dbReference type="ARBA" id="ARBA00022824"/>
    </source>
</evidence>
<dbReference type="Proteomes" id="UP000550707">
    <property type="component" value="Unassembled WGS sequence"/>
</dbReference>
<reference evidence="6 7" key="1">
    <citation type="journal article" date="2020" name="Nature">
        <title>Six reference-quality genomes reveal evolution of bat adaptations.</title>
        <authorList>
            <person name="Jebb D."/>
            <person name="Huang Z."/>
            <person name="Pippel M."/>
            <person name="Hughes G.M."/>
            <person name="Lavrichenko K."/>
            <person name="Devanna P."/>
            <person name="Winkler S."/>
            <person name="Jermiin L.S."/>
            <person name="Skirmuntt E.C."/>
            <person name="Katzourakis A."/>
            <person name="Burkitt-Gray L."/>
            <person name="Ray D.A."/>
            <person name="Sullivan K.A.M."/>
            <person name="Roscito J.G."/>
            <person name="Kirilenko B.M."/>
            <person name="Davalos L.M."/>
            <person name="Corthals A.P."/>
            <person name="Power M.L."/>
            <person name="Jones G."/>
            <person name="Ransome R.D."/>
            <person name="Dechmann D.K.N."/>
            <person name="Locatelli A.G."/>
            <person name="Puechmaille S.J."/>
            <person name="Fedrigo O."/>
            <person name="Jarvis E.D."/>
            <person name="Hiller M."/>
            <person name="Vernes S.C."/>
            <person name="Myers E.W."/>
            <person name="Teeling E.C."/>
        </authorList>
    </citation>
    <scope>NUCLEOTIDE SEQUENCE [LARGE SCALE GENOMIC DNA]</scope>
    <source>
        <strain evidence="6">MMolMol1</strain>
        <tissue evidence="6">Muscle</tissue>
    </source>
</reference>
<dbReference type="GO" id="GO:0046922">
    <property type="term" value="F:peptide-O-fucosyltransferase activity"/>
    <property type="evidence" value="ECO:0007669"/>
    <property type="project" value="InterPro"/>
</dbReference>
<sequence>MERLAPTHWPPEKRVAYCFEVAAQRSPDKKTCPMKEGNPFGPFWDQFHVSFNKSELFAGISFSASYKDQWIQRYIEGAVLLGLGRVMGPLGIQHSPGPLSLYHTLIYETKGVVGLSAELGILCDLFPSQRLTQ</sequence>
<dbReference type="Gene3D" id="3.40.50.11340">
    <property type="match status" value="1"/>
</dbReference>
<keyword evidence="6" id="KW-0808">Transferase</keyword>
<dbReference type="GO" id="GO:0008593">
    <property type="term" value="P:regulation of Notch signaling pathway"/>
    <property type="evidence" value="ECO:0007669"/>
    <property type="project" value="TreeGrafter"/>
</dbReference>
<dbReference type="GO" id="GO:0007219">
    <property type="term" value="P:Notch signaling pathway"/>
    <property type="evidence" value="ECO:0007669"/>
    <property type="project" value="InterPro"/>
</dbReference>
<dbReference type="PANTHER" id="PTHR21420:SF3">
    <property type="entry name" value="GDP-FUCOSE PROTEIN O-FUCOSYLTRANSFERASE 1"/>
    <property type="match status" value="1"/>
</dbReference>
<proteinExistence type="predicted"/>
<keyword evidence="5" id="KW-0325">Glycoprotein</keyword>
<dbReference type="InterPro" id="IPR039922">
    <property type="entry name" value="POFUT1"/>
</dbReference>
<comment type="caution">
    <text evidence="6">The sequence shown here is derived from an EMBL/GenBank/DDBJ whole genome shotgun (WGS) entry which is preliminary data.</text>
</comment>
<evidence type="ECO:0000256" key="5">
    <source>
        <dbReference type="ARBA" id="ARBA00023180"/>
    </source>
</evidence>
<dbReference type="AlphaFoldDB" id="A0A7J8HJF7"/>
<comment type="pathway">
    <text evidence="2">Protein modification; protein glycosylation.</text>
</comment>